<dbReference type="Pfam" id="PF16262">
    <property type="entry name" value="DUF4916"/>
    <property type="match status" value="1"/>
</dbReference>
<proteinExistence type="predicted"/>
<dbReference type="STRING" id="37928.SAMN04489742_1496"/>
<reference evidence="1 2" key="1">
    <citation type="submission" date="2016-10" db="EMBL/GenBank/DDBJ databases">
        <authorList>
            <person name="de Groot N.N."/>
        </authorList>
    </citation>
    <scope>NUCLEOTIDE SEQUENCE [LARGE SCALE GENOMIC DNA]</scope>
    <source>
        <strain evidence="1 2">DSM 20117</strain>
    </source>
</reference>
<organism evidence="1 2">
    <name type="scientific">Crystallibacter crystallopoietes</name>
    <dbReference type="NCBI Taxonomy" id="37928"/>
    <lineage>
        <taxon>Bacteria</taxon>
        <taxon>Bacillati</taxon>
        <taxon>Actinomycetota</taxon>
        <taxon>Actinomycetes</taxon>
        <taxon>Micrococcales</taxon>
        <taxon>Micrococcaceae</taxon>
        <taxon>Crystallibacter</taxon>
    </lineage>
</organism>
<accession>A0A1H1BNH7</accession>
<dbReference type="AlphaFoldDB" id="A0A1H1BNH7"/>
<name>A0A1H1BNH7_9MICC</name>
<gene>
    <name evidence="1" type="ORF">SAMN04489742_1496</name>
</gene>
<evidence type="ECO:0000313" key="2">
    <source>
        <dbReference type="Proteomes" id="UP000181917"/>
    </source>
</evidence>
<evidence type="ECO:0008006" key="3">
    <source>
        <dbReference type="Google" id="ProtNLM"/>
    </source>
</evidence>
<evidence type="ECO:0000313" key="1">
    <source>
        <dbReference type="EMBL" id="SDQ53565.1"/>
    </source>
</evidence>
<keyword evidence="2" id="KW-1185">Reference proteome</keyword>
<dbReference type="Proteomes" id="UP000181917">
    <property type="component" value="Unassembled WGS sequence"/>
</dbReference>
<sequence length="191" mass="21361">MTGASAVRYNKYMNVRTPDPYPGWLSEEDLYEARQRLPMVYVEAVPVRLDSLGYVTEVGLLLQASDEGQMVRTFVSGRVMYRETIRAALIRHLEKDLGPLAFPQLPASPVPFTVAEYFPSPSETGMTDDRQHCVALAYLIPVTGECEPRQDALELTWMTPDDALSSEVQSEFVGGRGNLLRHALAHAGWCR</sequence>
<dbReference type="EMBL" id="FNKH01000002">
    <property type="protein sequence ID" value="SDQ53565.1"/>
    <property type="molecule type" value="Genomic_DNA"/>
</dbReference>
<protein>
    <recommendedName>
        <fullName evidence="3">ADP-ribose pyrophosphatase YjhB, NUDIX family</fullName>
    </recommendedName>
</protein>
<dbReference type="InterPro" id="IPR032582">
    <property type="entry name" value="DUF4916"/>
</dbReference>
<dbReference type="Gene3D" id="3.90.79.10">
    <property type="entry name" value="Nucleoside Triphosphate Pyrophosphohydrolase"/>
    <property type="match status" value="1"/>
</dbReference>
<dbReference type="SUPFAM" id="SSF55811">
    <property type="entry name" value="Nudix"/>
    <property type="match status" value="1"/>
</dbReference>
<dbReference type="InterPro" id="IPR015797">
    <property type="entry name" value="NUDIX_hydrolase-like_dom_sf"/>
</dbReference>